<reference evidence="2 3" key="1">
    <citation type="submission" date="2014-03" db="EMBL/GenBank/DDBJ databases">
        <title>Draft genome sequence of the novel thermoacidophilic archaea Acidianus copahuensis ALE1 strain, isolated from Copahue volcanic area in Neuquen Argentina.</title>
        <authorList>
            <person name="Urbieta M.S."/>
            <person name="Rascovan N."/>
            <person name="Castro C."/>
            <person name="Revale S."/>
            <person name="Giaveno M.A."/>
            <person name="Vazquez M.P."/>
            <person name="Donati E.R."/>
        </authorList>
    </citation>
    <scope>NUCLEOTIDE SEQUENCE [LARGE SCALE GENOMIC DNA]</scope>
    <source>
        <strain evidence="2 3">ALE1</strain>
    </source>
</reference>
<dbReference type="Proteomes" id="UP000024332">
    <property type="component" value="Unassembled WGS sequence"/>
</dbReference>
<dbReference type="STRING" id="1160895.CM19_05195"/>
<evidence type="ECO:0000313" key="2">
    <source>
        <dbReference type="EMBL" id="EZQ06774.1"/>
    </source>
</evidence>
<dbReference type="Pfam" id="PF00106">
    <property type="entry name" value="adh_short"/>
    <property type="match status" value="1"/>
</dbReference>
<keyword evidence="3" id="KW-1185">Reference proteome</keyword>
<dbReference type="PRINTS" id="PR00081">
    <property type="entry name" value="GDHRDH"/>
</dbReference>
<comment type="similarity">
    <text evidence="1">Belongs to the short-chain dehydrogenases/reductases (SDR) family.</text>
</comment>
<proteinExistence type="inferred from homology"/>
<dbReference type="RefSeq" id="WP_048099312.1">
    <property type="nucleotide sequence ID" value="NZ_JFZT01000039.1"/>
</dbReference>
<dbReference type="GO" id="GO:0047936">
    <property type="term" value="F:glucose 1-dehydrogenase [NAD(P)+] activity"/>
    <property type="evidence" value="ECO:0007669"/>
    <property type="project" value="UniProtKB-EC"/>
</dbReference>
<dbReference type="PANTHER" id="PTHR42879:SF5">
    <property type="entry name" value="SHORT-CHAIN ALCOHOL DEHYDROGENASE"/>
    <property type="match status" value="1"/>
</dbReference>
<accession>A0A031LQS7</accession>
<organism evidence="2 3">
    <name type="scientific">Candidatus Acidianus copahuensis</name>
    <dbReference type="NCBI Taxonomy" id="1160895"/>
    <lineage>
        <taxon>Archaea</taxon>
        <taxon>Thermoproteota</taxon>
        <taxon>Thermoprotei</taxon>
        <taxon>Sulfolobales</taxon>
        <taxon>Sulfolobaceae</taxon>
        <taxon>Acidianus</taxon>
    </lineage>
</organism>
<evidence type="ECO:0000256" key="1">
    <source>
        <dbReference type="ARBA" id="ARBA00006484"/>
    </source>
</evidence>
<dbReference type="InterPro" id="IPR036291">
    <property type="entry name" value="NAD(P)-bd_dom_sf"/>
</dbReference>
<dbReference type="Gene3D" id="3.40.50.720">
    <property type="entry name" value="NAD(P)-binding Rossmann-like Domain"/>
    <property type="match status" value="1"/>
</dbReference>
<dbReference type="EMBL" id="JFZT01000039">
    <property type="protein sequence ID" value="EZQ06774.1"/>
    <property type="molecule type" value="Genomic_DNA"/>
</dbReference>
<dbReference type="AlphaFoldDB" id="A0A031LQS7"/>
<protein>
    <submittedName>
        <fullName evidence="2">Sugar dehydrogenase</fullName>
        <ecNumber evidence="2">1.1.1.47</ecNumber>
    </submittedName>
</protein>
<gene>
    <name evidence="2" type="ORF">CM19_05195</name>
</gene>
<dbReference type="OrthoDB" id="35501at2157"/>
<dbReference type="InterPro" id="IPR002347">
    <property type="entry name" value="SDR_fam"/>
</dbReference>
<name>A0A031LQS7_9CREN</name>
<dbReference type="PANTHER" id="PTHR42879">
    <property type="entry name" value="3-OXOACYL-(ACYL-CARRIER-PROTEIN) REDUCTASE"/>
    <property type="match status" value="1"/>
</dbReference>
<sequence>MRFLITASTEGIGMGLSKFFLKRGNRLVISSRSEDKLDSALLFLRRISPAVWGKTSDLTNRQSLIDLVKFSEEIMGGIDVLIVNSGNPRKEPALFEETSYEDWEEAVKLYLFSAVELTRLVLNGMKARKFGRVIYLSSWTVKEPQSIFVLADVSRSPLMQLAKILSRDYGEFNVTFNVILMGSFDTQGARRGISKLAQKTNKSFEEVWKSEVIDRTAIGRIGDPEKDLGPVIQTIVSSPYITGSSFLVDGGTSRSL</sequence>
<keyword evidence="2" id="KW-0560">Oxidoreductase</keyword>
<comment type="caution">
    <text evidence="2">The sequence shown here is derived from an EMBL/GenBank/DDBJ whole genome shotgun (WGS) entry which is preliminary data.</text>
</comment>
<dbReference type="SUPFAM" id="SSF51735">
    <property type="entry name" value="NAD(P)-binding Rossmann-fold domains"/>
    <property type="match status" value="1"/>
</dbReference>
<dbReference type="EC" id="1.1.1.47" evidence="2"/>
<evidence type="ECO:0000313" key="3">
    <source>
        <dbReference type="Proteomes" id="UP000024332"/>
    </source>
</evidence>
<dbReference type="InterPro" id="IPR050259">
    <property type="entry name" value="SDR"/>
</dbReference>